<proteinExistence type="predicted"/>
<organism evidence="1 2">
    <name type="scientific">Bradyrhizobium betae</name>
    <dbReference type="NCBI Taxonomy" id="244734"/>
    <lineage>
        <taxon>Bacteria</taxon>
        <taxon>Pseudomonadati</taxon>
        <taxon>Pseudomonadota</taxon>
        <taxon>Alphaproteobacteria</taxon>
        <taxon>Hyphomicrobiales</taxon>
        <taxon>Nitrobacteraceae</taxon>
        <taxon>Bradyrhizobium</taxon>
    </lineage>
</organism>
<sequence>MAAPVVKVGSEFSVNTNATGSQEAPVVTGLAGGGFVVTWDDASGTLGDASGTSIKAQVYAADGSKVGSEFRVNTETADDQLAPVITGLSNGGFVVTWFDNSQTLGDSEGTSIKSQVFSANGTPVGSETLVNASTSYSQLVPAVTGLAGGGFAVTWTDDSGEGGDDDGTSIKAQLFAADGSKIGSEFLVNTETGGSQDNATITGLANGGFVVTWEDLSGTLGDGDATSVKAQIFAADGSKVGSEFLVNTATASDQLKPTISALPNGGFVVTWYDFSKVGGDSSGSGIKAQIYAADGSKVGGEFLVNTTTVNSQFTPTVTALSNGDFAVAWQDWSGTGGDASGSSIKLQVFTADGRKVGAEMLVNTSTTSNQLHPSIAAYADGRFVVTWQDANGNEVKAQVFSVDTVKPTPVLSAVTPTGSGIVTLAGSVDIDAAGQTLTVRDGTSQNSGWSTKVTVDSNGGWSANLASDLLNTAIDLVVTDAAGNTGVSNYVFGTASGRTFGAGSHQHIYGAATGYVIGNGAEQHIYAGGTAISTTLNAGSVQMNWGTEHDTAVTQGASDYVYGVATGSTIAGRQMIGAGGTASATTIAAGGEQDIYIGGTATGTAIQGGLQAVYGGTADQTVIGSGGVQTVQGTALHTTVNDGGEQRVHVGGTAIGTTLNAGGVQVDWGNASGTTIDGGVQYVWGTASDTTIASGEQHVGAGGSASSTTIGAHGLEYVHTGGTLTDVTFGGASAKLVLDQSSAFSGTITGWQDSAELDLGDIAFGEHTSLAYAANAGNTGGTLTITDGSHTAALHLLGQYSAADFALAADGHGGSLITNPVDQPQAQLSMSHAA</sequence>
<reference evidence="1 2" key="1">
    <citation type="submission" date="2017-03" db="EMBL/GenBank/DDBJ databases">
        <authorList>
            <person name="Safronova V.I."/>
            <person name="Sazanova A.L."/>
            <person name="Chirak E.R."/>
        </authorList>
    </citation>
    <scope>NUCLEOTIDE SEQUENCE [LARGE SCALE GENOMIC DNA]</scope>
    <source>
        <strain evidence="1 2">Opo-243</strain>
    </source>
</reference>
<dbReference type="InterPro" id="IPR012332">
    <property type="entry name" value="Autotransporter_pectin_lyase_C"/>
</dbReference>
<dbReference type="NCBIfam" id="TIGR04415">
    <property type="entry name" value="O_hepto_targRPT"/>
    <property type="match status" value="7"/>
</dbReference>
<gene>
    <name evidence="1" type="ORF">B5V03_34515</name>
</gene>
<dbReference type="OrthoDB" id="9773411at2"/>
<keyword evidence="2" id="KW-1185">Reference proteome</keyword>
<dbReference type="InterPro" id="IPR030930">
    <property type="entry name" value="AIDA"/>
</dbReference>
<name>A0A4Q1UMK6_9BRAD</name>
<evidence type="ECO:0000313" key="1">
    <source>
        <dbReference type="EMBL" id="RXT36746.1"/>
    </source>
</evidence>
<evidence type="ECO:0000313" key="2">
    <source>
        <dbReference type="Proteomes" id="UP000290819"/>
    </source>
</evidence>
<dbReference type="RefSeq" id="WP_129274888.1">
    <property type="nucleotide sequence ID" value="NZ_MZXW01000050.1"/>
</dbReference>
<dbReference type="EMBL" id="MZXW01000050">
    <property type="protein sequence ID" value="RXT36746.1"/>
    <property type="molecule type" value="Genomic_DNA"/>
</dbReference>
<comment type="caution">
    <text evidence="1">The sequence shown here is derived from an EMBL/GenBank/DDBJ whole genome shotgun (WGS) entry which is preliminary data.</text>
</comment>
<dbReference type="Gene3D" id="2.160.20.20">
    <property type="match status" value="1"/>
</dbReference>
<accession>A0A4Q1UMK6</accession>
<dbReference type="AlphaFoldDB" id="A0A4Q1UMK6"/>
<dbReference type="Proteomes" id="UP000290819">
    <property type="component" value="Unassembled WGS sequence"/>
</dbReference>
<protein>
    <submittedName>
        <fullName evidence="1">Uncharacterized protein</fullName>
    </submittedName>
</protein>